<evidence type="ECO:0000313" key="10">
    <source>
        <dbReference type="Proteomes" id="UP001153292"/>
    </source>
</evidence>
<evidence type="ECO:0000256" key="5">
    <source>
        <dbReference type="ARBA" id="ARBA00023180"/>
    </source>
</evidence>
<dbReference type="SUPFAM" id="SSF53474">
    <property type="entry name" value="alpha/beta-Hydrolases"/>
    <property type="match status" value="1"/>
</dbReference>
<evidence type="ECO:0000256" key="6">
    <source>
        <dbReference type="PIRNR" id="PIRNR000862"/>
    </source>
</evidence>
<sequence>MAGETTRWTYMPILLLIFASRATCYPKRTNEISIPPSHKFLDFIYTTAKEGYLSVEYPVVTEDGYILRMFRIVEAKNCNRSKLQPPVLLMHGLLESSDVWTDGGPSTGLAYLLSDACFDVWLGNVRGNYYSRRHTILDPDHDLTYWQFTADEMGRYDLPAMVDFVLNNTGSEKLNYVGFSQGGGTFFIMCSERPEYCEKVYVMIALAPATRLLNSRLLSFRVAAQSAALLENDLRSAGVGEVLNRGSLTQKFLVKYCPLNSLTQTLCRNYVTSQDLLHPGSIADDTFDNIFHHFPAGTSLHNLAKYGQGVVSPKFAKFDYGRERNLELYGQINPPEYNLDAVSTPVVIIYGRNDGVVDHQDIKWLIGRLPNVIDVVEVEDPLWNHEDMHYSRYFKSLVFPTVYEHLLVNSY</sequence>
<keyword evidence="3 6" id="KW-0442">Lipid degradation</keyword>
<keyword evidence="2 7" id="KW-0732">Signal</keyword>
<dbReference type="PIRSF" id="PIRSF000862">
    <property type="entry name" value="Steryl_ester_lip"/>
    <property type="match status" value="1"/>
</dbReference>
<dbReference type="InterPro" id="IPR025483">
    <property type="entry name" value="Lipase_euk"/>
</dbReference>
<evidence type="ECO:0000256" key="3">
    <source>
        <dbReference type="ARBA" id="ARBA00022963"/>
    </source>
</evidence>
<dbReference type="InterPro" id="IPR029058">
    <property type="entry name" value="AB_hydrolase_fold"/>
</dbReference>
<dbReference type="EMBL" id="OU963915">
    <property type="protein sequence ID" value="CAH0403267.1"/>
    <property type="molecule type" value="Genomic_DNA"/>
</dbReference>
<evidence type="ECO:0000256" key="4">
    <source>
        <dbReference type="ARBA" id="ARBA00023098"/>
    </source>
</evidence>
<dbReference type="PANTHER" id="PTHR11005">
    <property type="entry name" value="LYSOSOMAL ACID LIPASE-RELATED"/>
    <property type="match status" value="1"/>
</dbReference>
<keyword evidence="10" id="KW-1185">Reference proteome</keyword>
<name>A0ABN8B545_CHISP</name>
<evidence type="ECO:0000259" key="8">
    <source>
        <dbReference type="Pfam" id="PF00561"/>
    </source>
</evidence>
<reference evidence="9" key="1">
    <citation type="submission" date="2021-12" db="EMBL/GenBank/DDBJ databases">
        <authorList>
            <person name="King R."/>
        </authorList>
    </citation>
    <scope>NUCLEOTIDE SEQUENCE</scope>
</reference>
<comment type="similarity">
    <text evidence="1 6">Belongs to the AB hydrolase superfamily. Lipase family.</text>
</comment>
<dbReference type="Gene3D" id="3.40.50.1820">
    <property type="entry name" value="alpha/beta hydrolase"/>
    <property type="match status" value="1"/>
</dbReference>
<gene>
    <name evidence="9" type="ORF">CHILSU_LOCUS6534</name>
</gene>
<feature type="chain" id="PRO_5046772804" description="Lipase" evidence="7">
    <location>
        <begin position="25"/>
        <end position="411"/>
    </location>
</feature>
<evidence type="ECO:0000313" key="9">
    <source>
        <dbReference type="EMBL" id="CAH0403267.1"/>
    </source>
</evidence>
<dbReference type="InterPro" id="IPR000073">
    <property type="entry name" value="AB_hydrolase_1"/>
</dbReference>
<keyword evidence="6" id="KW-0378">Hydrolase</keyword>
<evidence type="ECO:0000256" key="1">
    <source>
        <dbReference type="ARBA" id="ARBA00010701"/>
    </source>
</evidence>
<organism evidence="9 10">
    <name type="scientific">Chilo suppressalis</name>
    <name type="common">Asiatic rice borer moth</name>
    <dbReference type="NCBI Taxonomy" id="168631"/>
    <lineage>
        <taxon>Eukaryota</taxon>
        <taxon>Metazoa</taxon>
        <taxon>Ecdysozoa</taxon>
        <taxon>Arthropoda</taxon>
        <taxon>Hexapoda</taxon>
        <taxon>Insecta</taxon>
        <taxon>Pterygota</taxon>
        <taxon>Neoptera</taxon>
        <taxon>Endopterygota</taxon>
        <taxon>Lepidoptera</taxon>
        <taxon>Glossata</taxon>
        <taxon>Ditrysia</taxon>
        <taxon>Pyraloidea</taxon>
        <taxon>Crambidae</taxon>
        <taxon>Crambinae</taxon>
        <taxon>Chilo</taxon>
    </lineage>
</organism>
<dbReference type="Proteomes" id="UP001153292">
    <property type="component" value="Chromosome 22"/>
</dbReference>
<evidence type="ECO:0000256" key="2">
    <source>
        <dbReference type="ARBA" id="ARBA00022729"/>
    </source>
</evidence>
<evidence type="ECO:0000256" key="7">
    <source>
        <dbReference type="SAM" id="SignalP"/>
    </source>
</evidence>
<accession>A0ABN8B545</accession>
<dbReference type="Pfam" id="PF00561">
    <property type="entry name" value="Abhydrolase_1"/>
    <property type="match status" value="1"/>
</dbReference>
<protein>
    <recommendedName>
        <fullName evidence="6">Lipase</fullName>
    </recommendedName>
</protein>
<keyword evidence="4" id="KW-0443">Lipid metabolism</keyword>
<feature type="domain" description="AB hydrolase-1" evidence="8">
    <location>
        <begin position="85"/>
        <end position="378"/>
    </location>
</feature>
<feature type="signal peptide" evidence="7">
    <location>
        <begin position="1"/>
        <end position="24"/>
    </location>
</feature>
<keyword evidence="5" id="KW-0325">Glycoprotein</keyword>
<proteinExistence type="inferred from homology"/>